<evidence type="ECO:0000313" key="2">
    <source>
        <dbReference type="Proteomes" id="UP000315471"/>
    </source>
</evidence>
<reference evidence="1 2" key="1">
    <citation type="submission" date="2019-02" db="EMBL/GenBank/DDBJ databases">
        <title>Deep-cultivation of Planctomycetes and their phenomic and genomic characterization uncovers novel biology.</title>
        <authorList>
            <person name="Wiegand S."/>
            <person name="Jogler M."/>
            <person name="Boedeker C."/>
            <person name="Pinto D."/>
            <person name="Vollmers J."/>
            <person name="Rivas-Marin E."/>
            <person name="Kohn T."/>
            <person name="Peeters S.H."/>
            <person name="Heuer A."/>
            <person name="Rast P."/>
            <person name="Oberbeckmann S."/>
            <person name="Bunk B."/>
            <person name="Jeske O."/>
            <person name="Meyerdierks A."/>
            <person name="Storesund J.E."/>
            <person name="Kallscheuer N."/>
            <person name="Luecker S."/>
            <person name="Lage O.M."/>
            <person name="Pohl T."/>
            <person name="Merkel B.J."/>
            <person name="Hornburger P."/>
            <person name="Mueller R.-W."/>
            <person name="Bruemmer F."/>
            <person name="Labrenz M."/>
            <person name="Spormann A.M."/>
            <person name="Op Den Camp H."/>
            <person name="Overmann J."/>
            <person name="Amann R."/>
            <person name="Jetten M.S.M."/>
            <person name="Mascher T."/>
            <person name="Medema M.H."/>
            <person name="Devos D.P."/>
            <person name="Kaster A.-K."/>
            <person name="Ovreas L."/>
            <person name="Rohde M."/>
            <person name="Galperin M.Y."/>
            <person name="Jogler C."/>
        </authorList>
    </citation>
    <scope>NUCLEOTIDE SEQUENCE [LARGE SCALE GENOMIC DNA]</scope>
    <source>
        <strain evidence="1 2">Q31b</strain>
    </source>
</reference>
<name>A0A5C6DZQ9_9BACT</name>
<gene>
    <name evidence="1" type="ORF">Q31b_27060</name>
</gene>
<organism evidence="1 2">
    <name type="scientific">Novipirellula aureliae</name>
    <dbReference type="NCBI Taxonomy" id="2527966"/>
    <lineage>
        <taxon>Bacteria</taxon>
        <taxon>Pseudomonadati</taxon>
        <taxon>Planctomycetota</taxon>
        <taxon>Planctomycetia</taxon>
        <taxon>Pirellulales</taxon>
        <taxon>Pirellulaceae</taxon>
        <taxon>Novipirellula</taxon>
    </lineage>
</organism>
<accession>A0A5C6DZQ9</accession>
<dbReference type="AlphaFoldDB" id="A0A5C6DZQ9"/>
<comment type="caution">
    <text evidence="1">The sequence shown here is derived from an EMBL/GenBank/DDBJ whole genome shotgun (WGS) entry which is preliminary data.</text>
</comment>
<proteinExistence type="predicted"/>
<dbReference type="Proteomes" id="UP000315471">
    <property type="component" value="Unassembled WGS sequence"/>
</dbReference>
<protein>
    <submittedName>
        <fullName evidence="1">Uncharacterized protein</fullName>
    </submittedName>
</protein>
<evidence type="ECO:0000313" key="1">
    <source>
        <dbReference type="EMBL" id="TWU41267.1"/>
    </source>
</evidence>
<dbReference type="EMBL" id="SJPY01000004">
    <property type="protein sequence ID" value="TWU41267.1"/>
    <property type="molecule type" value="Genomic_DNA"/>
</dbReference>
<keyword evidence="2" id="KW-1185">Reference proteome</keyword>
<sequence>MTIRFDSRVHLILMDHGDLKLLDRRAGKPSFSLLCDQE</sequence>